<keyword evidence="1" id="KW-1133">Transmembrane helix</keyword>
<proteinExistence type="predicted"/>
<dbReference type="Pfam" id="PF06532">
    <property type="entry name" value="NrsF"/>
    <property type="match status" value="1"/>
</dbReference>
<dbReference type="InterPro" id="IPR009495">
    <property type="entry name" value="NrsF"/>
</dbReference>
<dbReference type="Proteomes" id="UP000316798">
    <property type="component" value="Chromosome"/>
</dbReference>
<keyword evidence="1" id="KW-0812">Transmembrane</keyword>
<dbReference type="AlphaFoldDB" id="A0A515D7M3"/>
<sequence>MTSTSDVIESLVIDAKPVRRLRPPALRALCWLLFAALILVLVAVGHGVRPDLMFKLRQPAFATGVAAALLTGVLAAMASFVVSIPGRSRRWLLLPAPALAAWISTIGYGCLTDWVSVGPQGMSLGETARCFATLAVTGIPLSLAMLVMLRHVARLSPAPVAMMGSLAVAAMTAAALSLFHPLDATVLILLWNFGVAALFLTFGGLYGKRLFEWVAR</sequence>
<feature type="transmembrane region" description="Helical" evidence="1">
    <location>
        <begin position="161"/>
        <end position="180"/>
    </location>
</feature>
<evidence type="ECO:0000313" key="2">
    <source>
        <dbReference type="EMBL" id="QDL36415.1"/>
    </source>
</evidence>
<feature type="transmembrane region" description="Helical" evidence="1">
    <location>
        <begin position="186"/>
        <end position="206"/>
    </location>
</feature>
<dbReference type="RefSeq" id="WP_142817586.1">
    <property type="nucleotide sequence ID" value="NZ_CP035503.1"/>
</dbReference>
<feature type="transmembrane region" description="Helical" evidence="1">
    <location>
        <begin position="131"/>
        <end position="149"/>
    </location>
</feature>
<dbReference type="KEGG" id="rhf:EUB48_03195"/>
<organism evidence="2 3">
    <name type="scientific">Rhodoferax sediminis</name>
    <dbReference type="NCBI Taxonomy" id="2509614"/>
    <lineage>
        <taxon>Bacteria</taxon>
        <taxon>Pseudomonadati</taxon>
        <taxon>Pseudomonadota</taxon>
        <taxon>Betaproteobacteria</taxon>
        <taxon>Burkholderiales</taxon>
        <taxon>Comamonadaceae</taxon>
        <taxon>Rhodoferax</taxon>
    </lineage>
</organism>
<keyword evidence="3" id="KW-1185">Reference proteome</keyword>
<keyword evidence="1" id="KW-0472">Membrane</keyword>
<feature type="transmembrane region" description="Helical" evidence="1">
    <location>
        <begin position="28"/>
        <end position="48"/>
    </location>
</feature>
<reference evidence="2 3" key="1">
    <citation type="submission" date="2019-01" db="EMBL/GenBank/DDBJ databases">
        <title>Genomic insights into a novel species Rhodoferax sp.</title>
        <authorList>
            <person name="Jin L."/>
        </authorList>
    </citation>
    <scope>NUCLEOTIDE SEQUENCE [LARGE SCALE GENOMIC DNA]</scope>
    <source>
        <strain evidence="2 3">CHu59-6-5</strain>
    </source>
</reference>
<evidence type="ECO:0000313" key="3">
    <source>
        <dbReference type="Proteomes" id="UP000316798"/>
    </source>
</evidence>
<protein>
    <submittedName>
        <fullName evidence="2">DUF1109 domain-containing protein</fullName>
    </submittedName>
</protein>
<feature type="transmembrane region" description="Helical" evidence="1">
    <location>
        <begin position="60"/>
        <end position="84"/>
    </location>
</feature>
<name>A0A515D7M3_9BURK</name>
<accession>A0A515D7M3</accession>
<evidence type="ECO:0000256" key="1">
    <source>
        <dbReference type="SAM" id="Phobius"/>
    </source>
</evidence>
<gene>
    <name evidence="2" type="ORF">EUB48_03195</name>
</gene>
<dbReference type="OrthoDB" id="8558793at2"/>
<feature type="transmembrane region" description="Helical" evidence="1">
    <location>
        <begin position="91"/>
        <end position="111"/>
    </location>
</feature>
<dbReference type="EMBL" id="CP035503">
    <property type="protein sequence ID" value="QDL36415.1"/>
    <property type="molecule type" value="Genomic_DNA"/>
</dbReference>